<dbReference type="Pfam" id="PF04577">
    <property type="entry name" value="Glyco_transf_61"/>
    <property type="match status" value="1"/>
</dbReference>
<keyword evidence="7" id="KW-1133">Transmembrane helix</keyword>
<feature type="transmembrane region" description="Helical" evidence="7">
    <location>
        <begin position="12"/>
        <end position="33"/>
    </location>
</feature>
<keyword evidence="10" id="KW-1185">Reference proteome</keyword>
<dbReference type="AlphaFoldDB" id="A0A9R0R919"/>
<feature type="domain" description="Glycosyltransferase 61 catalytic" evidence="8">
    <location>
        <begin position="237"/>
        <end position="339"/>
    </location>
</feature>
<name>A0A9R0R919_TRITD</name>
<dbReference type="EMBL" id="LT934115">
    <property type="protein sequence ID" value="VAH55440.1"/>
    <property type="molecule type" value="Genomic_DNA"/>
</dbReference>
<protein>
    <recommendedName>
        <fullName evidence="8">Glycosyltransferase 61 catalytic domain-containing protein</fullName>
    </recommendedName>
</protein>
<keyword evidence="5" id="KW-0333">Golgi apparatus</keyword>
<keyword evidence="7" id="KW-0812">Transmembrane</keyword>
<evidence type="ECO:0000256" key="6">
    <source>
        <dbReference type="ARBA" id="ARBA00023180"/>
    </source>
</evidence>
<reference evidence="9 10" key="1">
    <citation type="submission" date="2017-09" db="EMBL/GenBank/DDBJ databases">
        <authorList>
            <consortium name="International Durum Wheat Genome Sequencing Consortium (IDWGSC)"/>
            <person name="Milanesi L."/>
        </authorList>
    </citation>
    <scope>NUCLEOTIDE SEQUENCE [LARGE SCALE GENOMIC DNA]</scope>
    <source>
        <strain evidence="10">cv. Svevo</strain>
    </source>
</reference>
<accession>A0A9R0R919</accession>
<evidence type="ECO:0000256" key="5">
    <source>
        <dbReference type="ARBA" id="ARBA00023034"/>
    </source>
</evidence>
<keyword evidence="7" id="KW-0472">Membrane</keyword>
<dbReference type="InterPro" id="IPR049625">
    <property type="entry name" value="Glyco_transf_61_cat"/>
</dbReference>
<evidence type="ECO:0000256" key="2">
    <source>
        <dbReference type="ARBA" id="ARBA00004881"/>
    </source>
</evidence>
<evidence type="ECO:0000259" key="8">
    <source>
        <dbReference type="Pfam" id="PF04577"/>
    </source>
</evidence>
<dbReference type="Proteomes" id="UP000324705">
    <property type="component" value="Chromosome 3A"/>
</dbReference>
<gene>
    <name evidence="9" type="ORF">TRITD_3Av1G001460</name>
</gene>
<evidence type="ECO:0000313" key="9">
    <source>
        <dbReference type="EMBL" id="VAH55440.1"/>
    </source>
</evidence>
<keyword evidence="4" id="KW-0808">Transferase</keyword>
<evidence type="ECO:0000256" key="3">
    <source>
        <dbReference type="ARBA" id="ARBA00022676"/>
    </source>
</evidence>
<dbReference type="PANTHER" id="PTHR20961:SF81">
    <property type="entry name" value="GLYCOSYLTRANSFERASE FAMILY 61 PROTEIN"/>
    <property type="match status" value="1"/>
</dbReference>
<sequence>MVTDKKIISLTVKVGLVLFAVCILAPISLMVLFRHAVPLQTLRLLFSAGSASSVAWEEVKMYSANEGVLLCECDMSSLRSDVCELKGDVRPHARKNDGHALTNVTEVLVSVTPSSPYAPGCTAESAAPAVVFSAGGYAGNMFHDFTDVLIPLFITASRFRSDVHLLVSDAPPWWLDKYRPLLRGLSRHAVIDMDRQSEEVLCYPHVVVGLSFHKEMSIDTAKTVGGHYSMADFARLARRSYGLERDTAIRLLHGSDNIKSPRRPRLLIISRKTTRAFTNMGAVAQAAAMLGYEVIVGEAEQHSDLPAFARLVNSCDVLVGVHGAGLTNLVFLPPGAVVVQVVPLGGLEAMARDDFGEPAGDMGLGYVQYGIAVGESTLAELYPRDHRVLRDLALRVSQNVTLDVARFSGALTRALELLHH</sequence>
<evidence type="ECO:0000256" key="1">
    <source>
        <dbReference type="ARBA" id="ARBA00004323"/>
    </source>
</evidence>
<evidence type="ECO:0000256" key="7">
    <source>
        <dbReference type="SAM" id="Phobius"/>
    </source>
</evidence>
<dbReference type="GO" id="GO:0016763">
    <property type="term" value="F:pentosyltransferase activity"/>
    <property type="evidence" value="ECO:0007669"/>
    <property type="project" value="UniProtKB-ARBA"/>
</dbReference>
<dbReference type="Gramene" id="TRITD3Av1G001460.3">
    <property type="protein sequence ID" value="TRITD3Av1G001460.3"/>
    <property type="gene ID" value="TRITD3Av1G001460"/>
</dbReference>
<dbReference type="GO" id="GO:0000139">
    <property type="term" value="C:Golgi membrane"/>
    <property type="evidence" value="ECO:0007669"/>
    <property type="project" value="UniProtKB-SubCell"/>
</dbReference>
<evidence type="ECO:0000256" key="4">
    <source>
        <dbReference type="ARBA" id="ARBA00022679"/>
    </source>
</evidence>
<keyword evidence="3" id="KW-0328">Glycosyltransferase</keyword>
<comment type="subcellular location">
    <subcellularLocation>
        <location evidence="1">Golgi apparatus membrane</location>
        <topology evidence="1">Single-pass type II membrane protein</topology>
    </subcellularLocation>
</comment>
<keyword evidence="6" id="KW-0325">Glycoprotein</keyword>
<proteinExistence type="predicted"/>
<evidence type="ECO:0000313" key="10">
    <source>
        <dbReference type="Proteomes" id="UP000324705"/>
    </source>
</evidence>
<dbReference type="InterPro" id="IPR007657">
    <property type="entry name" value="Glycosyltransferase_61"/>
</dbReference>
<dbReference type="PANTHER" id="PTHR20961">
    <property type="entry name" value="GLYCOSYLTRANSFERASE"/>
    <property type="match status" value="1"/>
</dbReference>
<comment type="pathway">
    <text evidence="2">Glycan metabolism.</text>
</comment>
<organism evidence="9 10">
    <name type="scientific">Triticum turgidum subsp. durum</name>
    <name type="common">Durum wheat</name>
    <name type="synonym">Triticum durum</name>
    <dbReference type="NCBI Taxonomy" id="4567"/>
    <lineage>
        <taxon>Eukaryota</taxon>
        <taxon>Viridiplantae</taxon>
        <taxon>Streptophyta</taxon>
        <taxon>Embryophyta</taxon>
        <taxon>Tracheophyta</taxon>
        <taxon>Spermatophyta</taxon>
        <taxon>Magnoliopsida</taxon>
        <taxon>Liliopsida</taxon>
        <taxon>Poales</taxon>
        <taxon>Poaceae</taxon>
        <taxon>BOP clade</taxon>
        <taxon>Pooideae</taxon>
        <taxon>Triticodae</taxon>
        <taxon>Triticeae</taxon>
        <taxon>Triticinae</taxon>
        <taxon>Triticum</taxon>
    </lineage>
</organism>